<proteinExistence type="predicted"/>
<dbReference type="Proteomes" id="UP001501578">
    <property type="component" value="Unassembled WGS sequence"/>
</dbReference>
<reference evidence="3 4" key="1">
    <citation type="journal article" date="2019" name="Int. J. Syst. Evol. Microbiol.">
        <title>The Global Catalogue of Microorganisms (GCM) 10K type strain sequencing project: providing services to taxonomists for standard genome sequencing and annotation.</title>
        <authorList>
            <consortium name="The Broad Institute Genomics Platform"/>
            <consortium name="The Broad Institute Genome Sequencing Center for Infectious Disease"/>
            <person name="Wu L."/>
            <person name="Ma J."/>
        </authorList>
    </citation>
    <scope>NUCLEOTIDE SEQUENCE [LARGE SCALE GENOMIC DNA]</scope>
    <source>
        <strain evidence="3 4">JCM 11136</strain>
    </source>
</reference>
<name>A0ABN1NS62_9ACTN</name>
<feature type="region of interest" description="Disordered" evidence="1">
    <location>
        <begin position="63"/>
        <end position="105"/>
    </location>
</feature>
<organism evidence="3 4">
    <name type="scientific">Nonomuraea longicatena</name>
    <dbReference type="NCBI Taxonomy" id="83682"/>
    <lineage>
        <taxon>Bacteria</taxon>
        <taxon>Bacillati</taxon>
        <taxon>Actinomycetota</taxon>
        <taxon>Actinomycetes</taxon>
        <taxon>Streptosporangiales</taxon>
        <taxon>Streptosporangiaceae</taxon>
        <taxon>Nonomuraea</taxon>
    </lineage>
</organism>
<dbReference type="Pfam" id="PF06259">
    <property type="entry name" value="Abhydrolase_8"/>
    <property type="match status" value="1"/>
</dbReference>
<protein>
    <recommendedName>
        <fullName evidence="2">DUF1023 domain-containing protein</fullName>
    </recommendedName>
</protein>
<accession>A0ABN1NS62</accession>
<dbReference type="RefSeq" id="WP_343948416.1">
    <property type="nucleotide sequence ID" value="NZ_BAAAHQ010000002.1"/>
</dbReference>
<feature type="domain" description="DUF1023" evidence="2">
    <location>
        <begin position="444"/>
        <end position="606"/>
    </location>
</feature>
<evidence type="ECO:0000313" key="3">
    <source>
        <dbReference type="EMBL" id="GAA0915147.1"/>
    </source>
</evidence>
<feature type="region of interest" description="Disordered" evidence="1">
    <location>
        <begin position="646"/>
        <end position="666"/>
    </location>
</feature>
<evidence type="ECO:0000259" key="2">
    <source>
        <dbReference type="Pfam" id="PF06259"/>
    </source>
</evidence>
<keyword evidence="4" id="KW-1185">Reference proteome</keyword>
<comment type="caution">
    <text evidence="3">The sequence shown here is derived from an EMBL/GenBank/DDBJ whole genome shotgun (WGS) entry which is preliminary data.</text>
</comment>
<dbReference type="EMBL" id="BAAAHQ010000002">
    <property type="protein sequence ID" value="GAA0915147.1"/>
    <property type="molecule type" value="Genomic_DNA"/>
</dbReference>
<gene>
    <name evidence="3" type="ORF">GCM10009560_09210</name>
</gene>
<sequence>MSPLASYHRLAALVAEHAADLDAAARLAAAHAWVGGGAPHFAAALATHRASVRSALTAALSTAADELTRRGEPADPPADAAHTDDAPAHTVAPPPGSAATALTPTAAHGPVRGVDVRAMTSLIASLDAAALRLARAGTRLRTELTALSLPASPAWTLSRAGEWSATQTPDLRRRLARIRRRHGWIVPAGTIAYELFAGHAAPVGSLLTRLSSGDADALGQLLTLRDSALPVRVHAWWRTLSPAQRRRLVEQAGFGLLNGLPAAVRDRANRHFLAAEKFRLLMALTEPNPVDAADPWADPSASLPLKDTSASPASGDLDAPLALDEPAVPAALEDLSASLASGDLNASFTLAELAALLAAEDPSFTLDDPSLGWDAPLFATEGPVSPSAAEGPVSPFTAADLIDVSQEQIVRDLGALAEVEHALAGGGTPGNPPAYLLAFSLFAGRVIVSWGDPDSADITATYVPGLDTALGGIAGGIDRARALRAQAQATAGARQVAAIALLGCDAPPPEDIWEPGDTMAEDAMAAWSAAELAAFADGLAAAGANEREHVVIGHGRGSLVVGKAALLRPGRLADDLVFVGSAEVGVEHAADLGVPEERVWVGEDPETGPDTAAAFGAGRFPADGALSREAWTPGSAPLARLGLIVTGDGTSAPEPQRLTPIDRAKG</sequence>
<evidence type="ECO:0000256" key="1">
    <source>
        <dbReference type="SAM" id="MobiDB-lite"/>
    </source>
</evidence>
<feature type="region of interest" description="Disordered" evidence="1">
    <location>
        <begin position="292"/>
        <end position="315"/>
    </location>
</feature>
<feature type="compositionally biased region" description="Low complexity" evidence="1">
    <location>
        <begin position="292"/>
        <end position="301"/>
    </location>
</feature>
<evidence type="ECO:0000313" key="4">
    <source>
        <dbReference type="Proteomes" id="UP001501578"/>
    </source>
</evidence>
<dbReference type="InterPro" id="IPR010427">
    <property type="entry name" value="DUF1023"/>
</dbReference>